<dbReference type="SMART" id="SM00052">
    <property type="entry name" value="EAL"/>
    <property type="match status" value="1"/>
</dbReference>
<dbReference type="NCBIfam" id="TIGR00229">
    <property type="entry name" value="sensory_box"/>
    <property type="match status" value="1"/>
</dbReference>
<dbReference type="Pfam" id="PF08447">
    <property type="entry name" value="PAS_3"/>
    <property type="match status" value="1"/>
</dbReference>
<feature type="domain" description="EAL" evidence="4">
    <location>
        <begin position="596"/>
        <end position="852"/>
    </location>
</feature>
<dbReference type="Gene3D" id="3.30.70.270">
    <property type="match status" value="1"/>
</dbReference>
<dbReference type="Gene3D" id="3.30.450.20">
    <property type="entry name" value="PAS domain"/>
    <property type="match status" value="3"/>
</dbReference>
<evidence type="ECO:0000313" key="6">
    <source>
        <dbReference type="EMBL" id="MFG6485134.1"/>
    </source>
</evidence>
<dbReference type="SUPFAM" id="SSF141868">
    <property type="entry name" value="EAL domain-like"/>
    <property type="match status" value="1"/>
</dbReference>
<organism evidence="6 7">
    <name type="scientific">Pelomonas candidula</name>
    <dbReference type="NCBI Taxonomy" id="3299025"/>
    <lineage>
        <taxon>Bacteria</taxon>
        <taxon>Pseudomonadati</taxon>
        <taxon>Pseudomonadota</taxon>
        <taxon>Betaproteobacteria</taxon>
        <taxon>Burkholderiales</taxon>
        <taxon>Sphaerotilaceae</taxon>
        <taxon>Roseateles</taxon>
    </lineage>
</organism>
<dbReference type="Gene3D" id="3.20.20.450">
    <property type="entry name" value="EAL domain"/>
    <property type="match status" value="1"/>
</dbReference>
<dbReference type="InterPro" id="IPR029787">
    <property type="entry name" value="Nucleotide_cyclase"/>
</dbReference>
<feature type="domain" description="GGDEF" evidence="5">
    <location>
        <begin position="452"/>
        <end position="585"/>
    </location>
</feature>
<dbReference type="EMBL" id="JBIGIC010000001">
    <property type="protein sequence ID" value="MFG6485134.1"/>
    <property type="molecule type" value="Genomic_DNA"/>
</dbReference>
<dbReference type="NCBIfam" id="TIGR00254">
    <property type="entry name" value="GGDEF"/>
    <property type="match status" value="1"/>
</dbReference>
<dbReference type="SUPFAM" id="SSF55785">
    <property type="entry name" value="PYP-like sensor domain (PAS domain)"/>
    <property type="match status" value="3"/>
</dbReference>
<dbReference type="InterPro" id="IPR001633">
    <property type="entry name" value="EAL_dom"/>
</dbReference>
<dbReference type="InterPro" id="IPR035919">
    <property type="entry name" value="EAL_sf"/>
</dbReference>
<keyword evidence="7" id="KW-1185">Reference proteome</keyword>
<dbReference type="PROSITE" id="PS50883">
    <property type="entry name" value="EAL"/>
    <property type="match status" value="1"/>
</dbReference>
<reference evidence="6 7" key="1">
    <citation type="submission" date="2024-08" db="EMBL/GenBank/DDBJ databases">
        <authorList>
            <person name="Lu H."/>
        </authorList>
    </citation>
    <scope>NUCLEOTIDE SEQUENCE [LARGE SCALE GENOMIC DNA]</scope>
    <source>
        <strain evidence="6 7">BYS78W</strain>
    </source>
</reference>
<feature type="domain" description="PAC" evidence="3">
    <location>
        <begin position="368"/>
        <end position="420"/>
    </location>
</feature>
<dbReference type="Pfam" id="PF08448">
    <property type="entry name" value="PAS_4"/>
    <property type="match status" value="1"/>
</dbReference>
<evidence type="ECO:0000313" key="7">
    <source>
        <dbReference type="Proteomes" id="UP001606134"/>
    </source>
</evidence>
<dbReference type="Proteomes" id="UP001606134">
    <property type="component" value="Unassembled WGS sequence"/>
</dbReference>
<dbReference type="CDD" id="cd00130">
    <property type="entry name" value="PAS"/>
    <property type="match status" value="1"/>
</dbReference>
<feature type="chain" id="PRO_5046520284" evidence="1">
    <location>
        <begin position="21"/>
        <end position="855"/>
    </location>
</feature>
<keyword evidence="1" id="KW-0732">Signal</keyword>
<evidence type="ECO:0000259" key="5">
    <source>
        <dbReference type="PROSITE" id="PS50887"/>
    </source>
</evidence>
<dbReference type="Gene3D" id="2.10.70.100">
    <property type="match status" value="1"/>
</dbReference>
<dbReference type="PROSITE" id="PS50112">
    <property type="entry name" value="PAS"/>
    <property type="match status" value="1"/>
</dbReference>
<dbReference type="InterPro" id="IPR000014">
    <property type="entry name" value="PAS"/>
</dbReference>
<dbReference type="PROSITE" id="PS50887">
    <property type="entry name" value="GGDEF"/>
    <property type="match status" value="1"/>
</dbReference>
<dbReference type="SMART" id="SM00086">
    <property type="entry name" value="PAC"/>
    <property type="match status" value="2"/>
</dbReference>
<dbReference type="SUPFAM" id="SSF55073">
    <property type="entry name" value="Nucleotide cyclase"/>
    <property type="match status" value="1"/>
</dbReference>
<dbReference type="Pfam" id="PF00563">
    <property type="entry name" value="EAL"/>
    <property type="match status" value="1"/>
</dbReference>
<dbReference type="InterPro" id="IPR035965">
    <property type="entry name" value="PAS-like_dom_sf"/>
</dbReference>
<evidence type="ECO:0000259" key="3">
    <source>
        <dbReference type="PROSITE" id="PS50113"/>
    </source>
</evidence>
<evidence type="ECO:0000256" key="1">
    <source>
        <dbReference type="SAM" id="SignalP"/>
    </source>
</evidence>
<sequence length="855" mass="93969">MSYKAAAVLGIKLAAPLAWSMSMSPPQPVAAVEQALAQNARFLERCSRLAGVGAWEWQAGTGALVLSDSACELLGLPAGHVPTLPALLQRFGPDGAAMLDAALRQADAEGRSWDVELHCGGRVLRVVGGPDGEGAERRVGVVMQDVTEPAGLRAELERTLERLDLATHGGGIGVWELDLQACRQGRLTWDDAMWRLHGEAPHGQRITPAGWRRRLHPQDRHAALQALADALRNRPQLDGEWHVAWPDGSTRVLRGSGRLLRDGAGRPLRLSGVCWDVSAERRLQQQLEEQHELLQVTLQSIADAVLTTDAQGRVTWLNPVAQRLTGWTADEARGQPAHRVFVARREEGDEPLDDPVRRCLATGRPTQLPAGAVLQARDGERRAVDDSVAPIRGKAGHVFGAVLVFRDVTQQRRQFDEIRWRASHDALTGLVNRAEFGQRLSRTFERASRDGSRHALLAFDLDRFKLINDHCGHAAGDEVLREVARRLEAGVRGRDTVARLGGDEFAAILENCSLDEAQRVAQKLCDALDQYRFTDGEQRFRIGVSIGVAPLDGRWPDAETALREADACCMIAKEQGRNRVQLWAPDDATLRAHQSEHRWATRLQQALDEGRFELDLQRVLPAQGAEDDGLLRGELLLRLRERDGSRVPPTAFMPAAERFHIAPRIDRWVLRQAVALLQREGPPQIASLSVNLSGLTLQDTAFHQEARVLLQQLGPERARALCLEITETAVITRLADAARFITQMRALGARIALDDFGVGASSYSYLKALPVDVLKIDGQFVRALMTDPLDQVAVRSFVDVARTLGLTTVAECVETPEVLLELVRLGVGEVQGFLLHRPEPLDGLLAAAEAPASVY</sequence>
<gene>
    <name evidence="6" type="ORF">ACG04R_00545</name>
</gene>
<dbReference type="InterPro" id="IPR043128">
    <property type="entry name" value="Rev_trsase/Diguanyl_cyclase"/>
</dbReference>
<dbReference type="PANTHER" id="PTHR44757:SF4">
    <property type="entry name" value="DIGUANYLATE CYCLASE DGCE-RELATED"/>
    <property type="match status" value="1"/>
</dbReference>
<dbReference type="InterPro" id="IPR013656">
    <property type="entry name" value="PAS_4"/>
</dbReference>
<accession>A0ABW7H5G0</accession>
<dbReference type="Pfam" id="PF00990">
    <property type="entry name" value="GGDEF"/>
    <property type="match status" value="1"/>
</dbReference>
<dbReference type="CDD" id="cd01949">
    <property type="entry name" value="GGDEF"/>
    <property type="match status" value="1"/>
</dbReference>
<feature type="domain" description="PAC" evidence="3">
    <location>
        <begin position="237"/>
        <end position="289"/>
    </location>
</feature>
<dbReference type="CDD" id="cd01948">
    <property type="entry name" value="EAL"/>
    <property type="match status" value="1"/>
</dbReference>
<dbReference type="PROSITE" id="PS50113">
    <property type="entry name" value="PAC"/>
    <property type="match status" value="2"/>
</dbReference>
<comment type="caution">
    <text evidence="6">The sequence shown here is derived from an EMBL/GenBank/DDBJ whole genome shotgun (WGS) entry which is preliminary data.</text>
</comment>
<proteinExistence type="predicted"/>
<dbReference type="SMART" id="SM00091">
    <property type="entry name" value="PAS"/>
    <property type="match status" value="3"/>
</dbReference>
<evidence type="ECO:0000259" key="2">
    <source>
        <dbReference type="PROSITE" id="PS50112"/>
    </source>
</evidence>
<dbReference type="InterPro" id="IPR000700">
    <property type="entry name" value="PAS-assoc_C"/>
</dbReference>
<evidence type="ECO:0000259" key="4">
    <source>
        <dbReference type="PROSITE" id="PS50883"/>
    </source>
</evidence>
<dbReference type="RefSeq" id="WP_394405529.1">
    <property type="nucleotide sequence ID" value="NZ_JBIGIC010000001.1"/>
</dbReference>
<dbReference type="PANTHER" id="PTHR44757">
    <property type="entry name" value="DIGUANYLATE CYCLASE DGCP"/>
    <property type="match status" value="1"/>
</dbReference>
<dbReference type="SMART" id="SM00267">
    <property type="entry name" value="GGDEF"/>
    <property type="match status" value="1"/>
</dbReference>
<feature type="signal peptide" evidence="1">
    <location>
        <begin position="1"/>
        <end position="20"/>
    </location>
</feature>
<protein>
    <submittedName>
        <fullName evidence="6">EAL domain-containing protein</fullName>
    </submittedName>
</protein>
<dbReference type="InterPro" id="IPR000160">
    <property type="entry name" value="GGDEF_dom"/>
</dbReference>
<dbReference type="InterPro" id="IPR052155">
    <property type="entry name" value="Biofilm_reg_signaling"/>
</dbReference>
<dbReference type="InterPro" id="IPR001610">
    <property type="entry name" value="PAC"/>
</dbReference>
<name>A0ABW7H5G0_9BURK</name>
<dbReference type="InterPro" id="IPR013655">
    <property type="entry name" value="PAS_fold_3"/>
</dbReference>
<feature type="domain" description="PAS" evidence="2">
    <location>
        <begin position="290"/>
        <end position="363"/>
    </location>
</feature>